<keyword evidence="2" id="KW-1185">Reference proteome</keyword>
<dbReference type="RefSeq" id="WP_014222962.1">
    <property type="nucleotide sequence ID" value="NZ_LWBO01000001.1"/>
</dbReference>
<evidence type="ECO:0000313" key="2">
    <source>
        <dbReference type="Proteomes" id="UP000192277"/>
    </source>
</evidence>
<dbReference type="EMBL" id="LWBO01000001">
    <property type="protein sequence ID" value="OQP55367.1"/>
    <property type="molecule type" value="Genomic_DNA"/>
</dbReference>
<evidence type="ECO:0000313" key="1">
    <source>
        <dbReference type="EMBL" id="OQP55367.1"/>
    </source>
</evidence>
<dbReference type="SUPFAM" id="SSF46689">
    <property type="entry name" value="Homeodomain-like"/>
    <property type="match status" value="1"/>
</dbReference>
<evidence type="ECO:0008006" key="3">
    <source>
        <dbReference type="Google" id="ProtNLM"/>
    </source>
</evidence>
<sequence length="201" mass="23964">MESYYFKREWDEPTGDLTDGWGNSTFYFETDGRFNVLRQMQIFKNGIALKYDLEYLDDKFGGLSESPIELDGFNEINRDEFEQLWTKTIYKRFPEIVCTHDCLSGQPRIESRRLAVGDIVSLVDVYHEDINVTMKDYELSLQQIRQALHYCKLQECKNDNPEKFCHNCILRVEQFNETISEDDPEQSNWEIAARLFKRYFE</sequence>
<organism evidence="1 2">
    <name type="scientific">Niastella koreensis</name>
    <dbReference type="NCBI Taxonomy" id="354356"/>
    <lineage>
        <taxon>Bacteria</taxon>
        <taxon>Pseudomonadati</taxon>
        <taxon>Bacteroidota</taxon>
        <taxon>Chitinophagia</taxon>
        <taxon>Chitinophagales</taxon>
        <taxon>Chitinophagaceae</taxon>
        <taxon>Niastella</taxon>
    </lineage>
</organism>
<comment type="caution">
    <text evidence="1">The sequence shown here is derived from an EMBL/GenBank/DDBJ whole genome shotgun (WGS) entry which is preliminary data.</text>
</comment>
<dbReference type="InterPro" id="IPR007367">
    <property type="entry name" value="DUF433"/>
</dbReference>
<gene>
    <name evidence="1" type="ORF">A4D02_03390</name>
</gene>
<dbReference type="InterPro" id="IPR036388">
    <property type="entry name" value="WH-like_DNA-bd_sf"/>
</dbReference>
<proteinExistence type="predicted"/>
<protein>
    <recommendedName>
        <fullName evidence="3">DUF433 domain-containing protein</fullName>
    </recommendedName>
</protein>
<dbReference type="InterPro" id="IPR009057">
    <property type="entry name" value="Homeodomain-like_sf"/>
</dbReference>
<dbReference type="Pfam" id="PF04255">
    <property type="entry name" value="DUF433"/>
    <property type="match status" value="1"/>
</dbReference>
<dbReference type="Proteomes" id="UP000192277">
    <property type="component" value="Unassembled WGS sequence"/>
</dbReference>
<reference evidence="1 2" key="1">
    <citation type="submission" date="2016-04" db="EMBL/GenBank/DDBJ databases">
        <authorList>
            <person name="Chen L."/>
            <person name="Zhuang W."/>
            <person name="Wang G."/>
        </authorList>
    </citation>
    <scope>NUCLEOTIDE SEQUENCE [LARGE SCALE GENOMIC DNA]</scope>
    <source>
        <strain evidence="2">GR20</strain>
    </source>
</reference>
<accession>A0ABX3P6K4</accession>
<name>A0ABX3P6K4_9BACT</name>
<dbReference type="Gene3D" id="1.10.10.10">
    <property type="entry name" value="Winged helix-like DNA-binding domain superfamily/Winged helix DNA-binding domain"/>
    <property type="match status" value="1"/>
</dbReference>